<dbReference type="GeneID" id="71994034"/>
<reference evidence="3" key="2">
    <citation type="journal article" date="2022" name="Microb. Genom.">
        <title>A chromosome-scale genome assembly of the tomato pathogen Cladosporium fulvum reveals a compartmentalized genome architecture and the presence of a dispensable chromosome.</title>
        <authorList>
            <person name="Zaccaron A.Z."/>
            <person name="Chen L.H."/>
            <person name="Samaras A."/>
            <person name="Stergiopoulos I."/>
        </authorList>
    </citation>
    <scope>NUCLEOTIDE SEQUENCE</scope>
    <source>
        <strain evidence="3">Race5_Kim</strain>
    </source>
</reference>
<gene>
    <name evidence="3" type="ORF">CLAFUR5_14156</name>
</gene>
<reference evidence="3" key="1">
    <citation type="submission" date="2021-12" db="EMBL/GenBank/DDBJ databases">
        <authorList>
            <person name="Zaccaron A."/>
            <person name="Stergiopoulos I."/>
        </authorList>
    </citation>
    <scope>NUCLEOTIDE SEQUENCE</scope>
    <source>
        <strain evidence="3">Race5_Kim</strain>
    </source>
</reference>
<proteinExistence type="predicted"/>
<dbReference type="PANTHER" id="PTHR40045:SF1">
    <property type="entry name" value="YQCI_YCGG FAMILY PROTEIN"/>
    <property type="match status" value="1"/>
</dbReference>
<dbReference type="RefSeq" id="XP_047769560.1">
    <property type="nucleotide sequence ID" value="XM_047913304.1"/>
</dbReference>
<dbReference type="Pfam" id="PF08892">
    <property type="entry name" value="YqcI_YcgG"/>
    <property type="match status" value="1"/>
</dbReference>
<protein>
    <submittedName>
        <fullName evidence="3">Uncharacterized protein</fullName>
    </submittedName>
</protein>
<dbReference type="EMBL" id="CP090175">
    <property type="protein sequence ID" value="UJO25194.1"/>
    <property type="molecule type" value="Genomic_DNA"/>
</dbReference>
<dbReference type="PANTHER" id="PTHR40045">
    <property type="entry name" value="YCGG FAMILY PROTEIN"/>
    <property type="match status" value="1"/>
</dbReference>
<keyword evidence="2" id="KW-0732">Signal</keyword>
<dbReference type="InterPro" id="IPR014988">
    <property type="entry name" value="Uncharacterised_YqcI/YcgG"/>
</dbReference>
<feature type="region of interest" description="Disordered" evidence="1">
    <location>
        <begin position="324"/>
        <end position="345"/>
    </location>
</feature>
<keyword evidence="4" id="KW-1185">Reference proteome</keyword>
<evidence type="ECO:0000313" key="3">
    <source>
        <dbReference type="EMBL" id="UJO25194.1"/>
    </source>
</evidence>
<dbReference type="Proteomes" id="UP000756132">
    <property type="component" value="Chromosome 13"/>
</dbReference>
<evidence type="ECO:0000256" key="1">
    <source>
        <dbReference type="SAM" id="MobiDB-lite"/>
    </source>
</evidence>
<name>A0A9Q8UWM0_PASFU</name>
<evidence type="ECO:0000313" key="4">
    <source>
        <dbReference type="Proteomes" id="UP000756132"/>
    </source>
</evidence>
<sequence>MQLAINVVIFFLGLYLPTLVASKPRKAREDLSRNVTRQIQKIISAICGRGQPEEGVDVEQEPESIEDGAARLYTKEQVESEFDMNAWQRLAYEDFKTTILAKETGLKTFPCVYATMGYRAGDHRYVFLESDDPSEPRNVRIVAPALRAYLRMSNTLGDNTSMVIMAAPTEGDPKSVEEYNHSFWEMLRGLRIWDSQPWPKQFPQDTGDEKWTYCFDGTPLFPVALTPAHQKRWSRHAPVPLIALQPKWVLDKLLSTPEKREAATGKVRRLLKQYDQTEISPDLTSYGDVGTSEVHQLCLRDENETADVPFQDFDKGGSSVAFSRRPSLESGRSSCESRRSNHVIA</sequence>
<accession>A0A9Q8UWM0</accession>
<dbReference type="AlphaFoldDB" id="A0A9Q8UWM0"/>
<feature type="signal peptide" evidence="2">
    <location>
        <begin position="1"/>
        <end position="22"/>
    </location>
</feature>
<organism evidence="3 4">
    <name type="scientific">Passalora fulva</name>
    <name type="common">Tomato leaf mold</name>
    <name type="synonym">Cladosporium fulvum</name>
    <dbReference type="NCBI Taxonomy" id="5499"/>
    <lineage>
        <taxon>Eukaryota</taxon>
        <taxon>Fungi</taxon>
        <taxon>Dikarya</taxon>
        <taxon>Ascomycota</taxon>
        <taxon>Pezizomycotina</taxon>
        <taxon>Dothideomycetes</taxon>
        <taxon>Dothideomycetidae</taxon>
        <taxon>Mycosphaerellales</taxon>
        <taxon>Mycosphaerellaceae</taxon>
        <taxon>Fulvia</taxon>
    </lineage>
</organism>
<feature type="chain" id="PRO_5040108867" evidence="2">
    <location>
        <begin position="23"/>
        <end position="345"/>
    </location>
</feature>
<dbReference type="OrthoDB" id="3630793at2759"/>
<dbReference type="KEGG" id="ffu:CLAFUR5_14156"/>
<evidence type="ECO:0000256" key="2">
    <source>
        <dbReference type="SAM" id="SignalP"/>
    </source>
</evidence>